<organism evidence="8 9">
    <name type="scientific">Pontibacter oryzae</name>
    <dbReference type="NCBI Taxonomy" id="2304593"/>
    <lineage>
        <taxon>Bacteria</taxon>
        <taxon>Pseudomonadati</taxon>
        <taxon>Bacteroidota</taxon>
        <taxon>Cytophagia</taxon>
        <taxon>Cytophagales</taxon>
        <taxon>Hymenobacteraceae</taxon>
        <taxon>Pontibacter</taxon>
    </lineage>
</organism>
<dbReference type="RefSeq" id="WP_119430695.1">
    <property type="nucleotide sequence ID" value="NZ_QWGE01000001.1"/>
</dbReference>
<feature type="transmembrane region" description="Helical" evidence="6">
    <location>
        <begin position="105"/>
        <end position="121"/>
    </location>
</feature>
<keyword evidence="5 6" id="KW-0472">Membrane</keyword>
<comment type="caution">
    <text evidence="8">The sequence shown here is derived from an EMBL/GenBank/DDBJ whole genome shotgun (WGS) entry which is preliminary data.</text>
</comment>
<reference evidence="9" key="1">
    <citation type="submission" date="2018-08" db="EMBL/GenBank/DDBJ databases">
        <title>Mucilaginibacter sp. MYSH2.</title>
        <authorList>
            <person name="Seo T."/>
        </authorList>
    </citation>
    <scope>NUCLEOTIDE SEQUENCE [LARGE SCALE GENOMIC DNA]</scope>
    <source>
        <strain evidence="9">KIRAN</strain>
    </source>
</reference>
<keyword evidence="9" id="KW-1185">Reference proteome</keyword>
<evidence type="ECO:0000256" key="1">
    <source>
        <dbReference type="ARBA" id="ARBA00004651"/>
    </source>
</evidence>
<keyword evidence="2" id="KW-1003">Cell membrane</keyword>
<evidence type="ECO:0000256" key="2">
    <source>
        <dbReference type="ARBA" id="ARBA00022475"/>
    </source>
</evidence>
<evidence type="ECO:0000256" key="4">
    <source>
        <dbReference type="ARBA" id="ARBA00022989"/>
    </source>
</evidence>
<dbReference type="Pfam" id="PF06271">
    <property type="entry name" value="RDD"/>
    <property type="match status" value="1"/>
</dbReference>
<evidence type="ECO:0000256" key="3">
    <source>
        <dbReference type="ARBA" id="ARBA00022692"/>
    </source>
</evidence>
<feature type="domain" description="RDD" evidence="7">
    <location>
        <begin position="14"/>
        <end position="137"/>
    </location>
</feature>
<evidence type="ECO:0000256" key="5">
    <source>
        <dbReference type="ARBA" id="ARBA00023136"/>
    </source>
</evidence>
<comment type="subcellular location">
    <subcellularLocation>
        <location evidence="1">Cell membrane</location>
        <topology evidence="1">Multi-pass membrane protein</topology>
    </subcellularLocation>
</comment>
<dbReference type="EMBL" id="QWGE01000001">
    <property type="protein sequence ID" value="RIJ42813.1"/>
    <property type="molecule type" value="Genomic_DNA"/>
</dbReference>
<gene>
    <name evidence="8" type="ORF">D1627_02900</name>
</gene>
<sequence length="143" mass="16042">MDATFTKSNESIKLASLGTRVVAFSLDVLLLLTLVGITDYFTFSSDDQALLLKPERLIHLLLAWLYFAGTETCACQGTFGKHILHLRVTDAYGKRLTFKAATIRFFARPATVLLVIFRFLVNSPYDTRHTFHDRLAGSQVVAQ</sequence>
<dbReference type="GO" id="GO:0005886">
    <property type="term" value="C:plasma membrane"/>
    <property type="evidence" value="ECO:0007669"/>
    <property type="project" value="UniProtKB-SubCell"/>
</dbReference>
<feature type="transmembrane region" description="Helical" evidence="6">
    <location>
        <begin position="21"/>
        <end position="43"/>
    </location>
</feature>
<evidence type="ECO:0000259" key="7">
    <source>
        <dbReference type="Pfam" id="PF06271"/>
    </source>
</evidence>
<keyword evidence="3 6" id="KW-0812">Transmembrane</keyword>
<dbReference type="InterPro" id="IPR010432">
    <property type="entry name" value="RDD"/>
</dbReference>
<evidence type="ECO:0000256" key="6">
    <source>
        <dbReference type="SAM" id="Phobius"/>
    </source>
</evidence>
<evidence type="ECO:0000313" key="9">
    <source>
        <dbReference type="Proteomes" id="UP000266005"/>
    </source>
</evidence>
<accession>A0A399SK05</accession>
<proteinExistence type="predicted"/>
<feature type="transmembrane region" description="Helical" evidence="6">
    <location>
        <begin position="63"/>
        <end position="84"/>
    </location>
</feature>
<name>A0A399SK05_9BACT</name>
<evidence type="ECO:0000313" key="8">
    <source>
        <dbReference type="EMBL" id="RIJ42813.1"/>
    </source>
</evidence>
<dbReference type="PANTHER" id="PTHR36115">
    <property type="entry name" value="PROLINE-RICH ANTIGEN HOMOLOG-RELATED"/>
    <property type="match status" value="1"/>
</dbReference>
<dbReference type="InterPro" id="IPR051791">
    <property type="entry name" value="Pra-immunoreactive"/>
</dbReference>
<protein>
    <submittedName>
        <fullName evidence="8">RDD family protein</fullName>
    </submittedName>
</protein>
<dbReference type="Proteomes" id="UP000266005">
    <property type="component" value="Unassembled WGS sequence"/>
</dbReference>
<dbReference type="AlphaFoldDB" id="A0A399SK05"/>
<dbReference type="OrthoDB" id="852402at2"/>
<keyword evidence="4 6" id="KW-1133">Transmembrane helix</keyword>